<dbReference type="RefSeq" id="WP_102244718.1">
    <property type="nucleotide sequence ID" value="NZ_CP025704.1"/>
</dbReference>
<evidence type="ECO:0000313" key="2">
    <source>
        <dbReference type="Proteomes" id="UP000235584"/>
    </source>
</evidence>
<dbReference type="Proteomes" id="UP000235584">
    <property type="component" value="Chromosome"/>
</dbReference>
<gene>
    <name evidence="1" type="ORF">C0V70_15190</name>
</gene>
<dbReference type="EMBL" id="CP025704">
    <property type="protein sequence ID" value="AUN99427.1"/>
    <property type="molecule type" value="Genomic_DNA"/>
</dbReference>
<dbReference type="AlphaFoldDB" id="A0A2K9NV95"/>
<name>A0A2K9NV95_BACTC</name>
<proteinExistence type="predicted"/>
<accession>A0A2K9NV95</accession>
<evidence type="ECO:0000313" key="1">
    <source>
        <dbReference type="EMBL" id="AUN99427.1"/>
    </source>
</evidence>
<protein>
    <submittedName>
        <fullName evidence="1">Uncharacterized protein</fullName>
    </submittedName>
</protein>
<keyword evidence="2" id="KW-1185">Reference proteome</keyword>
<organism evidence="1 2">
    <name type="scientific">Bacteriovorax stolpii</name>
    <name type="common">Bdellovibrio stolpii</name>
    <dbReference type="NCBI Taxonomy" id="960"/>
    <lineage>
        <taxon>Bacteria</taxon>
        <taxon>Pseudomonadati</taxon>
        <taxon>Bdellovibrionota</taxon>
        <taxon>Bacteriovoracia</taxon>
        <taxon>Bacteriovoracales</taxon>
        <taxon>Bacteriovoracaceae</taxon>
        <taxon>Bacteriovorax</taxon>
    </lineage>
</organism>
<dbReference type="OrthoDB" id="5289266at2"/>
<sequence length="386" mass="45388">MKELSLNEFFAEYPHISQATEADNQDILDFYHQTSLSSTESEIIYTRGNDFFSFLKERSDSSVIFLLKDDLGVIFGMGVITYRPGYINGELQTIGYLGDLRIKMNRKLIREWRLMYANLIRLSPQIKEMHHCRFYQTVLIDENKESKNNLAETKIANLHYHQLQKYKMVNIIGRVKLRTSSTYVRMATNEDKKLIVNFLSLNNPKDLFSHDWEKELDHRLKNWNGFSMENLLLSFNKSGELKALAMVWNPIKTKQIRITKIPEALKLIHAMGSKIPFFEFKKFPKENTPLDILYLSQVIFEKSLVKSDRQKILHDFIHQAFEKDFHMLAYADFENEDYLENTLSLFMQKMPMAVFSVHSKDDHGQIQDPLHWDSTKPTVSFDMCLV</sequence>
<dbReference type="KEGG" id="bsto:C0V70_15190"/>
<reference evidence="1 2" key="1">
    <citation type="submission" date="2018-01" db="EMBL/GenBank/DDBJ databases">
        <title>Complete genome sequence of Bacteriovorax stolpii DSM12778.</title>
        <authorList>
            <person name="Tang B."/>
            <person name="Chang J."/>
        </authorList>
    </citation>
    <scope>NUCLEOTIDE SEQUENCE [LARGE SCALE GENOMIC DNA]</scope>
    <source>
        <strain evidence="1 2">DSM 12778</strain>
    </source>
</reference>